<dbReference type="GO" id="GO:0050661">
    <property type="term" value="F:NADP binding"/>
    <property type="evidence" value="ECO:0007669"/>
    <property type="project" value="InterPro"/>
</dbReference>
<dbReference type="GO" id="GO:0046655">
    <property type="term" value="P:folic acid metabolic process"/>
    <property type="evidence" value="ECO:0007669"/>
    <property type="project" value="TreeGrafter"/>
</dbReference>
<dbReference type="InterPro" id="IPR001796">
    <property type="entry name" value="DHFR_dom"/>
</dbReference>
<dbReference type="GO" id="GO:0006730">
    <property type="term" value="P:one-carbon metabolic process"/>
    <property type="evidence" value="ECO:0007669"/>
    <property type="project" value="UniProtKB-KW"/>
</dbReference>
<evidence type="ECO:0000313" key="7">
    <source>
        <dbReference type="EMBL" id="QHT06247.1"/>
    </source>
</evidence>
<evidence type="ECO:0000256" key="5">
    <source>
        <dbReference type="ARBA" id="ARBA00023002"/>
    </source>
</evidence>
<dbReference type="Gene3D" id="3.40.430.10">
    <property type="entry name" value="Dihydrofolate Reductase, subunit A"/>
    <property type="match status" value="1"/>
</dbReference>
<organism evidence="7">
    <name type="scientific">viral metagenome</name>
    <dbReference type="NCBI Taxonomy" id="1070528"/>
    <lineage>
        <taxon>unclassified sequences</taxon>
        <taxon>metagenomes</taxon>
        <taxon>organismal metagenomes</taxon>
    </lineage>
</organism>
<dbReference type="AlphaFoldDB" id="A0A6C0CPU3"/>
<comment type="pathway">
    <text evidence="1">Cofactor biosynthesis; tetrahydrofolate biosynthesis; 5,6,7,8-tetrahydrofolate from 7,8-dihydrofolate: step 1/1.</text>
</comment>
<reference evidence="7" key="1">
    <citation type="journal article" date="2020" name="Nature">
        <title>Giant virus diversity and host interactions through global metagenomics.</title>
        <authorList>
            <person name="Schulz F."/>
            <person name="Roux S."/>
            <person name="Paez-Espino D."/>
            <person name="Jungbluth S."/>
            <person name="Walsh D.A."/>
            <person name="Denef V.J."/>
            <person name="McMahon K.D."/>
            <person name="Konstantinidis K.T."/>
            <person name="Eloe-Fadrosh E.A."/>
            <person name="Kyrpides N.C."/>
            <person name="Woyke T."/>
        </authorList>
    </citation>
    <scope>NUCLEOTIDE SEQUENCE</scope>
    <source>
        <strain evidence="7">GVMAG-M-3300021425-30</strain>
    </source>
</reference>
<proteinExistence type="predicted"/>
<dbReference type="InterPro" id="IPR024072">
    <property type="entry name" value="DHFR-like_dom_sf"/>
</dbReference>
<keyword evidence="5" id="KW-0560">Oxidoreductase</keyword>
<sequence length="176" mass="20484">MNFKIIAAATRNFGIGYKNKLPWHIPEDLKYFSKTTIGDGNNAVIMGRNTWESIGSKPLPKRHNVIVSTTLDPSSLDNLISKKVTIVEHPDDAFHYCRKEDFDESWIIGGEKIYKHFMAPEYIAYRKRISDCYITNIPGDYDCDAFFPINEYWMLNHTFKIENSDLEVKHFIPFLI</sequence>
<evidence type="ECO:0000259" key="6">
    <source>
        <dbReference type="PROSITE" id="PS51330"/>
    </source>
</evidence>
<dbReference type="EMBL" id="MN739467">
    <property type="protein sequence ID" value="QHT06247.1"/>
    <property type="molecule type" value="Genomic_DNA"/>
</dbReference>
<evidence type="ECO:0000256" key="3">
    <source>
        <dbReference type="ARBA" id="ARBA00022563"/>
    </source>
</evidence>
<dbReference type="PROSITE" id="PS51330">
    <property type="entry name" value="DHFR_2"/>
    <property type="match status" value="1"/>
</dbReference>
<accession>A0A6C0CPU3</accession>
<dbReference type="EC" id="1.5.1.3" evidence="2"/>
<dbReference type="GO" id="GO:0046654">
    <property type="term" value="P:tetrahydrofolate biosynthetic process"/>
    <property type="evidence" value="ECO:0007669"/>
    <property type="project" value="InterPro"/>
</dbReference>
<keyword evidence="4" id="KW-0521">NADP</keyword>
<dbReference type="SUPFAM" id="SSF53597">
    <property type="entry name" value="Dihydrofolate reductase-like"/>
    <property type="match status" value="1"/>
</dbReference>
<evidence type="ECO:0000256" key="4">
    <source>
        <dbReference type="ARBA" id="ARBA00022857"/>
    </source>
</evidence>
<dbReference type="GO" id="GO:0046452">
    <property type="term" value="P:dihydrofolate metabolic process"/>
    <property type="evidence" value="ECO:0007669"/>
    <property type="project" value="TreeGrafter"/>
</dbReference>
<dbReference type="GO" id="GO:0005739">
    <property type="term" value="C:mitochondrion"/>
    <property type="evidence" value="ECO:0007669"/>
    <property type="project" value="TreeGrafter"/>
</dbReference>
<dbReference type="PANTHER" id="PTHR48069">
    <property type="entry name" value="DIHYDROFOLATE REDUCTASE"/>
    <property type="match status" value="1"/>
</dbReference>
<dbReference type="CDD" id="cd00209">
    <property type="entry name" value="DHFR"/>
    <property type="match status" value="1"/>
</dbReference>
<dbReference type="PROSITE" id="PS00075">
    <property type="entry name" value="DHFR_1"/>
    <property type="match status" value="1"/>
</dbReference>
<dbReference type="PANTHER" id="PTHR48069:SF3">
    <property type="entry name" value="DIHYDROFOLATE REDUCTASE"/>
    <property type="match status" value="1"/>
</dbReference>
<dbReference type="GO" id="GO:0004146">
    <property type="term" value="F:dihydrofolate reductase activity"/>
    <property type="evidence" value="ECO:0007669"/>
    <property type="project" value="UniProtKB-EC"/>
</dbReference>
<keyword evidence="3" id="KW-0554">One-carbon metabolism</keyword>
<dbReference type="InterPro" id="IPR012259">
    <property type="entry name" value="DHFR"/>
</dbReference>
<dbReference type="PRINTS" id="PR00070">
    <property type="entry name" value="DHFR"/>
</dbReference>
<name>A0A6C0CPU3_9ZZZZ</name>
<evidence type="ECO:0000256" key="1">
    <source>
        <dbReference type="ARBA" id="ARBA00004903"/>
    </source>
</evidence>
<feature type="domain" description="DHFR" evidence="6">
    <location>
        <begin position="2"/>
        <end position="176"/>
    </location>
</feature>
<dbReference type="InterPro" id="IPR017925">
    <property type="entry name" value="DHFR_CS"/>
</dbReference>
<evidence type="ECO:0000256" key="2">
    <source>
        <dbReference type="ARBA" id="ARBA00012856"/>
    </source>
</evidence>
<dbReference type="Pfam" id="PF00186">
    <property type="entry name" value="DHFR_1"/>
    <property type="match status" value="1"/>
</dbReference>
<protein>
    <recommendedName>
        <fullName evidence="2">dihydrofolate reductase</fullName>
        <ecNumber evidence="2">1.5.1.3</ecNumber>
    </recommendedName>
</protein>